<feature type="domain" description="Superoxide dismutase copper/zinc binding" evidence="12">
    <location>
        <begin position="19"/>
        <end position="154"/>
    </location>
</feature>
<evidence type="ECO:0000256" key="5">
    <source>
        <dbReference type="ARBA" id="ARBA00022723"/>
    </source>
</evidence>
<keyword evidence="6" id="KW-0862">Zinc</keyword>
<keyword evidence="14" id="KW-1185">Reference proteome</keyword>
<comment type="catalytic activity">
    <reaction evidence="11">
        <text>2 superoxide + 2 H(+) = H2O2 + O2</text>
        <dbReference type="Rhea" id="RHEA:20696"/>
        <dbReference type="ChEBI" id="CHEBI:15378"/>
        <dbReference type="ChEBI" id="CHEBI:15379"/>
        <dbReference type="ChEBI" id="CHEBI:16240"/>
        <dbReference type="ChEBI" id="CHEBI:18421"/>
        <dbReference type="EC" id="1.15.1.1"/>
    </reaction>
</comment>
<dbReference type="FunFam" id="2.60.40.200:FF:000013">
    <property type="entry name" value="Superoxide dismutase [Cu-Zn]"/>
    <property type="match status" value="1"/>
</dbReference>
<keyword evidence="10" id="KW-1015">Disulfide bond</keyword>
<dbReference type="CDD" id="cd00305">
    <property type="entry name" value="Cu-Zn_Superoxide_Dismutase"/>
    <property type="match status" value="1"/>
</dbReference>
<dbReference type="PRINTS" id="PR00068">
    <property type="entry name" value="CUZNDISMTASE"/>
</dbReference>
<dbReference type="Pfam" id="PF00080">
    <property type="entry name" value="Sod_Cu"/>
    <property type="match status" value="1"/>
</dbReference>
<reference evidence="13 14" key="1">
    <citation type="submission" date="2019-01" db="EMBL/GenBank/DDBJ databases">
        <title>Nuclear Genome Assembly of the Microalgal Biofuel strain Nannochloropsis salina CCMP1776.</title>
        <authorList>
            <person name="Hovde B."/>
        </authorList>
    </citation>
    <scope>NUCLEOTIDE SEQUENCE [LARGE SCALE GENOMIC DNA]</scope>
    <source>
        <strain evidence="13 14">CCMP1776</strain>
    </source>
</reference>
<comment type="cofactor">
    <cofactor evidence="1">
        <name>Cu cation</name>
        <dbReference type="ChEBI" id="CHEBI:23378"/>
    </cofactor>
</comment>
<dbReference type="Proteomes" id="UP000355283">
    <property type="component" value="Unassembled WGS sequence"/>
</dbReference>
<dbReference type="EC" id="1.15.1.1" evidence="4"/>
<evidence type="ECO:0000256" key="1">
    <source>
        <dbReference type="ARBA" id="ARBA00001935"/>
    </source>
</evidence>
<comment type="caution">
    <text evidence="13">The sequence shown here is derived from an EMBL/GenBank/DDBJ whole genome shotgun (WGS) entry which is preliminary data.</text>
</comment>
<dbReference type="Gene3D" id="2.60.40.200">
    <property type="entry name" value="Superoxide dismutase, copper/zinc binding domain"/>
    <property type="match status" value="1"/>
</dbReference>
<comment type="cofactor">
    <cofactor evidence="2">
        <name>Zn(2+)</name>
        <dbReference type="ChEBI" id="CHEBI:29105"/>
    </cofactor>
</comment>
<dbReference type="OrthoDB" id="2015551at2759"/>
<sequence>MARCVALIRGAPGDTETSIQGVIRFEQASETAPTILDGVITGLAPGRHGLHIHTFGDFSEGFAGAGGIFNPFGKAHGAPDDDERMAGDLGNIEANGEGRAEFRVEDKHVRLMGAHSVIGRSVVIKAQEDDLGRGGHEQSLVSGNSGARIAGGVVGIDSA</sequence>
<evidence type="ECO:0000256" key="6">
    <source>
        <dbReference type="ARBA" id="ARBA00022833"/>
    </source>
</evidence>
<dbReference type="PANTHER" id="PTHR10003">
    <property type="entry name" value="SUPEROXIDE DISMUTASE CU-ZN -RELATED"/>
    <property type="match status" value="1"/>
</dbReference>
<evidence type="ECO:0000259" key="12">
    <source>
        <dbReference type="Pfam" id="PF00080"/>
    </source>
</evidence>
<dbReference type="GO" id="GO:0004784">
    <property type="term" value="F:superoxide dismutase activity"/>
    <property type="evidence" value="ECO:0007669"/>
    <property type="project" value="UniProtKB-EC"/>
</dbReference>
<gene>
    <name evidence="13" type="ORF">NSK_005986</name>
</gene>
<accession>A0A4D9CTQ6</accession>
<keyword evidence="7" id="KW-0049">Antioxidant</keyword>
<evidence type="ECO:0000256" key="10">
    <source>
        <dbReference type="ARBA" id="ARBA00023157"/>
    </source>
</evidence>
<evidence type="ECO:0000256" key="7">
    <source>
        <dbReference type="ARBA" id="ARBA00022862"/>
    </source>
</evidence>
<dbReference type="SUPFAM" id="SSF49329">
    <property type="entry name" value="Cu,Zn superoxide dismutase-like"/>
    <property type="match status" value="1"/>
</dbReference>
<evidence type="ECO:0000256" key="8">
    <source>
        <dbReference type="ARBA" id="ARBA00023002"/>
    </source>
</evidence>
<evidence type="ECO:0000256" key="11">
    <source>
        <dbReference type="ARBA" id="ARBA00049204"/>
    </source>
</evidence>
<protein>
    <recommendedName>
        <fullName evidence="4">superoxide dismutase</fullName>
        <ecNumber evidence="4">1.15.1.1</ecNumber>
    </recommendedName>
</protein>
<evidence type="ECO:0000256" key="3">
    <source>
        <dbReference type="ARBA" id="ARBA00010457"/>
    </source>
</evidence>
<dbReference type="GO" id="GO:0005507">
    <property type="term" value="F:copper ion binding"/>
    <property type="evidence" value="ECO:0007669"/>
    <property type="project" value="InterPro"/>
</dbReference>
<keyword evidence="5" id="KW-0479">Metal-binding</keyword>
<evidence type="ECO:0000256" key="4">
    <source>
        <dbReference type="ARBA" id="ARBA00012682"/>
    </source>
</evidence>
<dbReference type="EMBL" id="SDOX01000096">
    <property type="protein sequence ID" value="TFJ82560.1"/>
    <property type="molecule type" value="Genomic_DNA"/>
</dbReference>
<comment type="similarity">
    <text evidence="3">Belongs to the Cu-Zn superoxide dismutase family.</text>
</comment>
<dbReference type="InterPro" id="IPR024134">
    <property type="entry name" value="SOD_Cu/Zn_/chaperone"/>
</dbReference>
<dbReference type="InterPro" id="IPR036423">
    <property type="entry name" value="SOD-like_Cu/Zn_dom_sf"/>
</dbReference>
<proteinExistence type="inferred from homology"/>
<dbReference type="AlphaFoldDB" id="A0A4D9CTQ6"/>
<evidence type="ECO:0000256" key="9">
    <source>
        <dbReference type="ARBA" id="ARBA00023008"/>
    </source>
</evidence>
<dbReference type="InterPro" id="IPR001424">
    <property type="entry name" value="SOD_Cu_Zn_dom"/>
</dbReference>
<evidence type="ECO:0000313" key="13">
    <source>
        <dbReference type="EMBL" id="TFJ82560.1"/>
    </source>
</evidence>
<evidence type="ECO:0000313" key="14">
    <source>
        <dbReference type="Proteomes" id="UP000355283"/>
    </source>
</evidence>
<organism evidence="13 14">
    <name type="scientific">Nannochloropsis salina CCMP1776</name>
    <dbReference type="NCBI Taxonomy" id="1027361"/>
    <lineage>
        <taxon>Eukaryota</taxon>
        <taxon>Sar</taxon>
        <taxon>Stramenopiles</taxon>
        <taxon>Ochrophyta</taxon>
        <taxon>Eustigmatophyceae</taxon>
        <taxon>Eustigmatales</taxon>
        <taxon>Monodopsidaceae</taxon>
        <taxon>Microchloropsis</taxon>
        <taxon>Microchloropsis salina</taxon>
    </lineage>
</organism>
<evidence type="ECO:0000256" key="2">
    <source>
        <dbReference type="ARBA" id="ARBA00001947"/>
    </source>
</evidence>
<name>A0A4D9CTQ6_9STRA</name>
<keyword evidence="9" id="KW-0186">Copper</keyword>
<keyword evidence="8" id="KW-0560">Oxidoreductase</keyword>